<gene>
    <name evidence="1" type="ORF">BJ138DRAFT_1156206</name>
</gene>
<comment type="caution">
    <text evidence="1">The sequence shown here is derived from an EMBL/GenBank/DDBJ whole genome shotgun (WGS) entry which is preliminary data.</text>
</comment>
<proteinExistence type="predicted"/>
<evidence type="ECO:0000313" key="2">
    <source>
        <dbReference type="Proteomes" id="UP000790377"/>
    </source>
</evidence>
<accession>A0ACB8A6E6</accession>
<reference evidence="1" key="1">
    <citation type="journal article" date="2021" name="New Phytol.">
        <title>Evolutionary innovations through gain and loss of genes in the ectomycorrhizal Boletales.</title>
        <authorList>
            <person name="Wu G."/>
            <person name="Miyauchi S."/>
            <person name="Morin E."/>
            <person name="Kuo A."/>
            <person name="Drula E."/>
            <person name="Varga T."/>
            <person name="Kohler A."/>
            <person name="Feng B."/>
            <person name="Cao Y."/>
            <person name="Lipzen A."/>
            <person name="Daum C."/>
            <person name="Hundley H."/>
            <person name="Pangilinan J."/>
            <person name="Johnson J."/>
            <person name="Barry K."/>
            <person name="LaButti K."/>
            <person name="Ng V."/>
            <person name="Ahrendt S."/>
            <person name="Min B."/>
            <person name="Choi I.G."/>
            <person name="Park H."/>
            <person name="Plett J.M."/>
            <person name="Magnuson J."/>
            <person name="Spatafora J.W."/>
            <person name="Nagy L.G."/>
            <person name="Henrissat B."/>
            <person name="Grigoriev I.V."/>
            <person name="Yang Z.L."/>
            <person name="Xu J."/>
            <person name="Martin F.M."/>
        </authorList>
    </citation>
    <scope>NUCLEOTIDE SEQUENCE</scope>
    <source>
        <strain evidence="1">ATCC 28755</strain>
    </source>
</reference>
<keyword evidence="1" id="KW-0378">Hydrolase</keyword>
<keyword evidence="2" id="KW-1185">Reference proteome</keyword>
<sequence length="1085" mass="117938">MSPVVMHVTTEFEFAPLLDALRSAPTGPDAKAAADKLALAINKFGFEALIDQNVLSTLHAFATNKKSGYERESAALAFQSIPAVLGSPCAPLLLPTLPLLFELYSDKGDVVRSASASATKAIIKLFPPEATRTIFRTLEDILDKGKWQTKVGALDALKSFVATAKDAVADELGHILPKVEAAMHDTKKEVSTAAVKCATSLCTTLANPDLAPHIPVLVKCMSNPDSVPTCIKALSSTTFVAEVTAPALAVLVPLLIRALNDRSMEVQRRTVVVVDNLVKLVRNPTIAARYLSPLVDGVQKIAKGAAFPEVRAFGETALTTLSKAGATTTGSPPVRDSDSETAVVLVVLLSLLPSELVAPTPTTPNAPRGAKHPLLSQSLEFQASMVADLIYNRRFNDVALWNRCIGTFMSPWLGPDGGSTFAETARSHFHAVDKAKHAPAHGGSSEEGELLCDTLFSLAYGALLLLSHTKLRLFRGRRYGILGTNGSGKSTLMRQLRDGKVENFPPQDQLRAVMVEHSLQGEDGSLSVLDFVASDKALASVPRSKIREQLLEVGFDDARQADTVGGLSGGWKMKLELARAMLYNADLLLLDEPTNHLDRASVKWLEEYLIAHTNVTCLIISHDSGFLDNVTTDIIHYESKKLVYYPGNLSSFVEEHPEAKSYYTLAATTVKFAFPPPGSLMGVRSNTRAILKLSNCTFTYPGRSAPSLFNVSCALSLSSRVGVIGPNGAGKSTVIKLLTGETIPQEGTVYKHPALRVGYVSQHATHHIERHLEKTPIGYIQWRFQDGHDRELVEKATRVLTSEEQALLDQDWVGKNGTKRKLEMIMGRQKLKKTFQYEVKWRGLDHKFNTWVPRDDLLAKGFTKIVQQFDDLESSREGAGSRDTSAHLVRKHLEDIGLDGDIAQYNEISGLSGGQKIKLVIAACLWNNPQICVLDEPSNFLDREALGGLAVAIREWAGAVVIISHNHEFVSALCPEIWQVEAGRMTHQGKAAVVEDAFADVKSPKGSGANTPARSRVQSPAVSAQATPVVSGAEDGAAVKVPVRKKKKPTRNQMKAQEERRRLRKLAWLTHGGPRPEDTDSDIEP</sequence>
<dbReference type="EMBL" id="MU267782">
    <property type="protein sequence ID" value="KAH7909036.1"/>
    <property type="molecule type" value="Genomic_DNA"/>
</dbReference>
<dbReference type="Proteomes" id="UP000790377">
    <property type="component" value="Unassembled WGS sequence"/>
</dbReference>
<name>A0ACB8A6E6_9AGAM</name>
<protein>
    <submittedName>
        <fullName evidence="1">P-loop containing nucleoside triphosphate hydrolase protein</fullName>
    </submittedName>
</protein>
<organism evidence="1 2">
    <name type="scientific">Hygrophoropsis aurantiaca</name>
    <dbReference type="NCBI Taxonomy" id="72124"/>
    <lineage>
        <taxon>Eukaryota</taxon>
        <taxon>Fungi</taxon>
        <taxon>Dikarya</taxon>
        <taxon>Basidiomycota</taxon>
        <taxon>Agaricomycotina</taxon>
        <taxon>Agaricomycetes</taxon>
        <taxon>Agaricomycetidae</taxon>
        <taxon>Boletales</taxon>
        <taxon>Coniophorineae</taxon>
        <taxon>Hygrophoropsidaceae</taxon>
        <taxon>Hygrophoropsis</taxon>
    </lineage>
</organism>
<evidence type="ECO:0000313" key="1">
    <source>
        <dbReference type="EMBL" id="KAH7909036.1"/>
    </source>
</evidence>